<reference evidence="1 2" key="1">
    <citation type="submission" date="2017-10" db="EMBL/GenBank/DDBJ databases">
        <title>Comparative genomics in systemic dimorphic fungi from Ajellomycetaceae.</title>
        <authorList>
            <person name="Munoz J.F."/>
            <person name="Mcewen J.G."/>
            <person name="Clay O.K."/>
            <person name="Cuomo C.A."/>
        </authorList>
    </citation>
    <scope>NUCLEOTIDE SEQUENCE [LARGE SCALE GENOMIC DNA]</scope>
    <source>
        <strain evidence="1 2">UAMH130</strain>
    </source>
</reference>
<sequence length="148" mass="16802">MFSNQLTRQLPASSPYSDQVEEQNIVDTVECTHEDEVDEQISYSGNSMASDPVIPALEGFPDVEKFDQLMKRFISYSVKILITSNDAERIRMVLLNPEDTSMGSARFRHWVKYSFTLGNNQIPKSKEWIYSQGKPVAIKEGPSTTFSI</sequence>
<name>A0A2B7WQI9_9EURO</name>
<dbReference type="EMBL" id="PDNC01000110">
    <property type="protein sequence ID" value="PGG98892.1"/>
    <property type="molecule type" value="Genomic_DNA"/>
</dbReference>
<dbReference type="Proteomes" id="UP000224080">
    <property type="component" value="Unassembled WGS sequence"/>
</dbReference>
<comment type="caution">
    <text evidence="1">The sequence shown here is derived from an EMBL/GenBank/DDBJ whole genome shotgun (WGS) entry which is preliminary data.</text>
</comment>
<dbReference type="STRING" id="2060905.A0A2B7WQI9"/>
<dbReference type="AlphaFoldDB" id="A0A2B7WQI9"/>
<dbReference type="OrthoDB" id="2499658at2759"/>
<evidence type="ECO:0000313" key="2">
    <source>
        <dbReference type="Proteomes" id="UP000224080"/>
    </source>
</evidence>
<keyword evidence="2" id="KW-1185">Reference proteome</keyword>
<protein>
    <submittedName>
        <fullName evidence="1">Uncharacterized protein</fullName>
    </submittedName>
</protein>
<gene>
    <name evidence="1" type="ORF">GX51_06539</name>
</gene>
<evidence type="ECO:0000313" key="1">
    <source>
        <dbReference type="EMBL" id="PGG98892.1"/>
    </source>
</evidence>
<organism evidence="1 2">
    <name type="scientific">Blastomyces parvus</name>
    <dbReference type="NCBI Taxonomy" id="2060905"/>
    <lineage>
        <taxon>Eukaryota</taxon>
        <taxon>Fungi</taxon>
        <taxon>Dikarya</taxon>
        <taxon>Ascomycota</taxon>
        <taxon>Pezizomycotina</taxon>
        <taxon>Eurotiomycetes</taxon>
        <taxon>Eurotiomycetidae</taxon>
        <taxon>Onygenales</taxon>
        <taxon>Ajellomycetaceae</taxon>
        <taxon>Blastomyces</taxon>
    </lineage>
</organism>
<proteinExistence type="predicted"/>
<accession>A0A2B7WQI9</accession>